<dbReference type="AlphaFoldDB" id="A0A5D2JD76"/>
<evidence type="ECO:0000313" key="8">
    <source>
        <dbReference type="EMBL" id="TYH52415.1"/>
    </source>
</evidence>
<feature type="region of interest" description="Disordered" evidence="6">
    <location>
        <begin position="48"/>
        <end position="92"/>
    </location>
</feature>
<dbReference type="InterPro" id="IPR003657">
    <property type="entry name" value="WRKY_dom"/>
</dbReference>
<dbReference type="SUPFAM" id="SSF118290">
    <property type="entry name" value="WRKY DNA-binding domain"/>
    <property type="match status" value="1"/>
</dbReference>
<reference evidence="8 9" key="1">
    <citation type="submission" date="2019-07" db="EMBL/GenBank/DDBJ databases">
        <title>WGS assembly of Gossypium tomentosum.</title>
        <authorList>
            <person name="Chen Z.J."/>
            <person name="Sreedasyam A."/>
            <person name="Ando A."/>
            <person name="Song Q."/>
            <person name="De L."/>
            <person name="Hulse-Kemp A."/>
            <person name="Ding M."/>
            <person name="Ye W."/>
            <person name="Kirkbride R."/>
            <person name="Jenkins J."/>
            <person name="Plott C."/>
            <person name="Lovell J."/>
            <person name="Lin Y.-M."/>
            <person name="Vaughn R."/>
            <person name="Liu B."/>
            <person name="Li W."/>
            <person name="Simpson S."/>
            <person name="Scheffler B."/>
            <person name="Saski C."/>
            <person name="Grover C."/>
            <person name="Hu G."/>
            <person name="Conover J."/>
            <person name="Carlson J."/>
            <person name="Shu S."/>
            <person name="Boston L."/>
            <person name="Williams M."/>
            <person name="Peterson D."/>
            <person name="Mcgee K."/>
            <person name="Jones D."/>
            <person name="Wendel J."/>
            <person name="Stelly D."/>
            <person name="Grimwood J."/>
            <person name="Schmutz J."/>
        </authorList>
    </citation>
    <scope>NUCLEOTIDE SEQUENCE [LARGE SCALE GENOMIC DNA]</scope>
    <source>
        <strain evidence="8">7179.01</strain>
    </source>
</reference>
<feature type="region of interest" description="Disordered" evidence="6">
    <location>
        <begin position="185"/>
        <end position="220"/>
    </location>
</feature>
<proteinExistence type="predicted"/>
<dbReference type="InterPro" id="IPR044810">
    <property type="entry name" value="WRKY_plant"/>
</dbReference>
<comment type="subcellular location">
    <subcellularLocation>
        <location evidence="1">Nucleus</location>
    </subcellularLocation>
</comment>
<keyword evidence="9" id="KW-1185">Reference proteome</keyword>
<evidence type="ECO:0000256" key="4">
    <source>
        <dbReference type="ARBA" id="ARBA00023163"/>
    </source>
</evidence>
<dbReference type="SMART" id="SM00774">
    <property type="entry name" value="WRKY"/>
    <property type="match status" value="1"/>
</dbReference>
<evidence type="ECO:0000256" key="2">
    <source>
        <dbReference type="ARBA" id="ARBA00023015"/>
    </source>
</evidence>
<dbReference type="FunFam" id="2.20.25.80:FF:000002">
    <property type="entry name" value="probable WRKY transcription factor 31"/>
    <property type="match status" value="1"/>
</dbReference>
<evidence type="ECO:0000256" key="5">
    <source>
        <dbReference type="ARBA" id="ARBA00023242"/>
    </source>
</evidence>
<keyword evidence="4" id="KW-0804">Transcription</keyword>
<dbReference type="PROSITE" id="PS50811">
    <property type="entry name" value="WRKY"/>
    <property type="match status" value="1"/>
</dbReference>
<feature type="domain" description="WRKY" evidence="7">
    <location>
        <begin position="230"/>
        <end position="296"/>
    </location>
</feature>
<keyword evidence="3" id="KW-0238">DNA-binding</keyword>
<dbReference type="Proteomes" id="UP000322667">
    <property type="component" value="Chromosome D09"/>
</dbReference>
<dbReference type="Gene3D" id="2.20.25.80">
    <property type="entry name" value="WRKY domain"/>
    <property type="match status" value="1"/>
</dbReference>
<keyword evidence="2" id="KW-0805">Transcription regulation</keyword>
<feature type="region of interest" description="Disordered" evidence="6">
    <location>
        <begin position="125"/>
        <end position="171"/>
    </location>
</feature>
<dbReference type="EMBL" id="CM017631">
    <property type="protein sequence ID" value="TYH52415.1"/>
    <property type="molecule type" value="Genomic_DNA"/>
</dbReference>
<evidence type="ECO:0000256" key="1">
    <source>
        <dbReference type="ARBA" id="ARBA00004123"/>
    </source>
</evidence>
<sequence length="515" mass="56361">MATQNAYFDYQPPPHTGVIKVFIIFTKTITMEVLLMNMADDHAVKQEENITQEGCSPEPSKTDIGRKVHKTVDLKSSSSSSSHDELETAKEENERLKMMLEQIQKNYKSLQSRFFEIIKQGSAIEEGSEEPELVSLSLGRSSPTGSKKDDKKTTICSKTEEDDHNKSGLTLGLDSKFQLSTEIVSNPSHENSSEEASKVQKRPSSGVDHKEGVEQKSQVKRARVSVRTRCDAPTMYDGCQWRKYGQKISKGNPCPRAYYRCTVAPDCPVRKQVQRSFEDMSILVTTYEGSHNHPIPVSATTMASTTAAAASMLLSGSSTSQPALSTEINGLNFSSSLHDNSRLPSYPTITLDLTGSPSSSSSFNYFNRFPTNCPATPRFPSTNLNFSSPLVSNESFTQENYFYQQSLTDTLTKAITSDPSFRSLISAAISSLVGHSSAKHGDGTDQKGDSFSQNLMQAAINSQSLNDSSLRGSSYFKGFESSSSRIGSSNQSSSLSFSSFNAASTLAFDNKQGKN</sequence>
<organism evidence="8 9">
    <name type="scientific">Gossypium tomentosum</name>
    <name type="common">Hawaiian cotton</name>
    <name type="synonym">Gossypium sandvicense</name>
    <dbReference type="NCBI Taxonomy" id="34277"/>
    <lineage>
        <taxon>Eukaryota</taxon>
        <taxon>Viridiplantae</taxon>
        <taxon>Streptophyta</taxon>
        <taxon>Embryophyta</taxon>
        <taxon>Tracheophyta</taxon>
        <taxon>Spermatophyta</taxon>
        <taxon>Magnoliopsida</taxon>
        <taxon>eudicotyledons</taxon>
        <taxon>Gunneridae</taxon>
        <taxon>Pentapetalae</taxon>
        <taxon>rosids</taxon>
        <taxon>malvids</taxon>
        <taxon>Malvales</taxon>
        <taxon>Malvaceae</taxon>
        <taxon>Malvoideae</taxon>
        <taxon>Gossypium</taxon>
    </lineage>
</organism>
<gene>
    <name evidence="8" type="ORF">ES332_D09G026700v1</name>
</gene>
<evidence type="ECO:0000313" key="9">
    <source>
        <dbReference type="Proteomes" id="UP000322667"/>
    </source>
</evidence>
<name>A0A5D2JD76_GOSTO</name>
<dbReference type="PANTHER" id="PTHR31429">
    <property type="entry name" value="WRKY TRANSCRIPTION FACTOR 36-RELATED"/>
    <property type="match status" value="1"/>
</dbReference>
<dbReference type="PANTHER" id="PTHR31429:SF24">
    <property type="entry name" value="WRKY TRANSCRIPTION FACTOR 72-RELATED"/>
    <property type="match status" value="1"/>
</dbReference>
<feature type="compositionally biased region" description="Basic and acidic residues" evidence="6">
    <location>
        <begin position="146"/>
        <end position="166"/>
    </location>
</feature>
<feature type="compositionally biased region" description="Basic and acidic residues" evidence="6">
    <location>
        <begin position="60"/>
        <end position="73"/>
    </location>
</feature>
<protein>
    <recommendedName>
        <fullName evidence="7">WRKY domain-containing protein</fullName>
    </recommendedName>
</protein>
<dbReference type="Pfam" id="PF03106">
    <property type="entry name" value="WRKY"/>
    <property type="match status" value="1"/>
</dbReference>
<dbReference type="GO" id="GO:0005634">
    <property type="term" value="C:nucleus"/>
    <property type="evidence" value="ECO:0007669"/>
    <property type="project" value="UniProtKB-SubCell"/>
</dbReference>
<evidence type="ECO:0000256" key="6">
    <source>
        <dbReference type="SAM" id="MobiDB-lite"/>
    </source>
</evidence>
<dbReference type="GO" id="GO:0003700">
    <property type="term" value="F:DNA-binding transcription factor activity"/>
    <property type="evidence" value="ECO:0007669"/>
    <property type="project" value="InterPro"/>
</dbReference>
<evidence type="ECO:0000259" key="7">
    <source>
        <dbReference type="PROSITE" id="PS50811"/>
    </source>
</evidence>
<dbReference type="GO" id="GO:0043565">
    <property type="term" value="F:sequence-specific DNA binding"/>
    <property type="evidence" value="ECO:0007669"/>
    <property type="project" value="InterPro"/>
</dbReference>
<evidence type="ECO:0000256" key="3">
    <source>
        <dbReference type="ARBA" id="ARBA00023125"/>
    </source>
</evidence>
<feature type="compositionally biased region" description="Basic and acidic residues" evidence="6">
    <location>
        <begin position="82"/>
        <end position="92"/>
    </location>
</feature>
<dbReference type="InterPro" id="IPR036576">
    <property type="entry name" value="WRKY_dom_sf"/>
</dbReference>
<keyword evidence="5" id="KW-0539">Nucleus</keyword>
<accession>A0A5D2JD76</accession>